<evidence type="ECO:0000256" key="3">
    <source>
        <dbReference type="ARBA" id="ARBA00022679"/>
    </source>
</evidence>
<dbReference type="InterPro" id="IPR000092">
    <property type="entry name" value="Polyprenyl_synt"/>
</dbReference>
<reference evidence="7" key="2">
    <citation type="journal article" date="2021" name="PeerJ">
        <title>Extensive microbial diversity within the chicken gut microbiome revealed by metagenomics and culture.</title>
        <authorList>
            <person name="Gilroy R."/>
            <person name="Ravi A."/>
            <person name="Getino M."/>
            <person name="Pursley I."/>
            <person name="Horton D.L."/>
            <person name="Alikhan N.F."/>
            <person name="Baker D."/>
            <person name="Gharbi K."/>
            <person name="Hall N."/>
            <person name="Watson M."/>
            <person name="Adriaenssens E.M."/>
            <person name="Foster-Nyarko E."/>
            <person name="Jarju S."/>
            <person name="Secka A."/>
            <person name="Antonio M."/>
            <person name="Oren A."/>
            <person name="Chaudhuri R.R."/>
            <person name="La Ragione R."/>
            <person name="Hildebrand F."/>
            <person name="Pallen M.J."/>
        </authorList>
    </citation>
    <scope>NUCLEOTIDE SEQUENCE</scope>
    <source>
        <strain evidence="7">2889</strain>
    </source>
</reference>
<keyword evidence="5" id="KW-0460">Magnesium</keyword>
<sequence length="336" mass="37882">MRRYWKRIMAYDFHKYLASEMALFEEKFKSLVEGDFEYINHIRDQVFRSKGKQLRPMLVFYAHKLFREELAEQAYLAASLVEIVHAASLVHDDVVDMADMRRGNASIRAMFGNKAAVLAGDYMLTNAFLKAYDESDSQLLVMLVDVIRQMSAGELLQLQYANNTQATEQAYTRIVGGKTAALFGCCCQCGAYTARASAEDTETVKEIGRKIGFAFQIKDDLLDLDKDAVAGKTYGNDLKEGKLTLPALYYLQHCGQEEKKAFFEDLNRISELHAEGAEDVSLLEAMTGRILASGGVAYARQKAREYTSQALELYRGLDRFNEGFEQLILEIGENPA</sequence>
<name>A0A9D9H397_9BACT</name>
<evidence type="ECO:0000256" key="1">
    <source>
        <dbReference type="ARBA" id="ARBA00001946"/>
    </source>
</evidence>
<dbReference type="InterPro" id="IPR033749">
    <property type="entry name" value="Polyprenyl_synt_CS"/>
</dbReference>
<comment type="cofactor">
    <cofactor evidence="1">
        <name>Mg(2+)</name>
        <dbReference type="ChEBI" id="CHEBI:18420"/>
    </cofactor>
</comment>
<dbReference type="SUPFAM" id="SSF48576">
    <property type="entry name" value="Terpenoid synthases"/>
    <property type="match status" value="1"/>
</dbReference>
<keyword evidence="4" id="KW-0479">Metal-binding</keyword>
<dbReference type="PANTHER" id="PTHR12001:SF69">
    <property type="entry name" value="ALL TRANS-POLYPRENYL-DIPHOSPHATE SYNTHASE PDSS1"/>
    <property type="match status" value="1"/>
</dbReference>
<dbReference type="Gene3D" id="1.10.600.10">
    <property type="entry name" value="Farnesyl Diphosphate Synthase"/>
    <property type="match status" value="1"/>
</dbReference>
<comment type="similarity">
    <text evidence="2 6">Belongs to the FPP/GGPP synthase family.</text>
</comment>
<accession>A0A9D9H397</accession>
<keyword evidence="3 6" id="KW-0808">Transferase</keyword>
<gene>
    <name evidence="7" type="ORF">IAB08_10265</name>
</gene>
<dbReference type="InterPro" id="IPR008949">
    <property type="entry name" value="Isoprenoid_synthase_dom_sf"/>
</dbReference>
<comment type="caution">
    <text evidence="7">The sequence shown here is derived from an EMBL/GenBank/DDBJ whole genome shotgun (WGS) entry which is preliminary data.</text>
</comment>
<evidence type="ECO:0000256" key="6">
    <source>
        <dbReference type="RuleBase" id="RU004466"/>
    </source>
</evidence>
<dbReference type="PROSITE" id="PS00723">
    <property type="entry name" value="POLYPRENYL_SYNTHASE_1"/>
    <property type="match status" value="1"/>
</dbReference>
<evidence type="ECO:0000256" key="5">
    <source>
        <dbReference type="ARBA" id="ARBA00022842"/>
    </source>
</evidence>
<dbReference type="AlphaFoldDB" id="A0A9D9H397"/>
<dbReference type="EMBL" id="JADIMZ010000162">
    <property type="protein sequence ID" value="MBO8433657.1"/>
    <property type="molecule type" value="Genomic_DNA"/>
</dbReference>
<evidence type="ECO:0000313" key="7">
    <source>
        <dbReference type="EMBL" id="MBO8433657.1"/>
    </source>
</evidence>
<dbReference type="GO" id="GO:0004659">
    <property type="term" value="F:prenyltransferase activity"/>
    <property type="evidence" value="ECO:0007669"/>
    <property type="project" value="InterPro"/>
</dbReference>
<dbReference type="CDD" id="cd00685">
    <property type="entry name" value="Trans_IPPS_HT"/>
    <property type="match status" value="1"/>
</dbReference>
<proteinExistence type="inferred from homology"/>
<dbReference type="Proteomes" id="UP000823612">
    <property type="component" value="Unassembled WGS sequence"/>
</dbReference>
<protein>
    <submittedName>
        <fullName evidence="7">Polyprenyl synthetase family protein</fullName>
    </submittedName>
</protein>
<dbReference type="PANTHER" id="PTHR12001">
    <property type="entry name" value="GERANYLGERANYL PYROPHOSPHATE SYNTHASE"/>
    <property type="match status" value="1"/>
</dbReference>
<evidence type="ECO:0000256" key="4">
    <source>
        <dbReference type="ARBA" id="ARBA00022723"/>
    </source>
</evidence>
<evidence type="ECO:0000313" key="8">
    <source>
        <dbReference type="Proteomes" id="UP000823612"/>
    </source>
</evidence>
<dbReference type="GO" id="GO:0008299">
    <property type="term" value="P:isoprenoid biosynthetic process"/>
    <property type="evidence" value="ECO:0007669"/>
    <property type="project" value="InterPro"/>
</dbReference>
<organism evidence="7 8">
    <name type="scientific">Candidatus Pullibacteroides excrementavium</name>
    <dbReference type="NCBI Taxonomy" id="2840905"/>
    <lineage>
        <taxon>Bacteria</taxon>
        <taxon>Pseudomonadati</taxon>
        <taxon>Bacteroidota</taxon>
        <taxon>Bacteroidia</taxon>
        <taxon>Bacteroidales</taxon>
        <taxon>Candidatus Pullibacteroides</taxon>
    </lineage>
</organism>
<reference evidence="7" key="1">
    <citation type="submission" date="2020-10" db="EMBL/GenBank/DDBJ databases">
        <authorList>
            <person name="Gilroy R."/>
        </authorList>
    </citation>
    <scope>NUCLEOTIDE SEQUENCE</scope>
    <source>
        <strain evidence="7">2889</strain>
    </source>
</reference>
<dbReference type="SFLD" id="SFLDS00005">
    <property type="entry name" value="Isoprenoid_Synthase_Type_I"/>
    <property type="match status" value="1"/>
</dbReference>
<dbReference type="Pfam" id="PF00348">
    <property type="entry name" value="polyprenyl_synt"/>
    <property type="match status" value="1"/>
</dbReference>
<evidence type="ECO:0000256" key="2">
    <source>
        <dbReference type="ARBA" id="ARBA00006706"/>
    </source>
</evidence>
<dbReference type="PROSITE" id="PS00444">
    <property type="entry name" value="POLYPRENYL_SYNTHASE_2"/>
    <property type="match status" value="1"/>
</dbReference>
<dbReference type="GO" id="GO:0046872">
    <property type="term" value="F:metal ion binding"/>
    <property type="evidence" value="ECO:0007669"/>
    <property type="project" value="UniProtKB-KW"/>
</dbReference>